<keyword evidence="5" id="KW-0274">FAD</keyword>
<proteinExistence type="predicted"/>
<dbReference type="PRINTS" id="PR00371">
    <property type="entry name" value="FPNCR"/>
</dbReference>
<name>A0A0L0D6Y8_THETB</name>
<dbReference type="SUPFAM" id="SSF52218">
    <property type="entry name" value="Flavoproteins"/>
    <property type="match status" value="1"/>
</dbReference>
<dbReference type="PROSITE" id="PS50902">
    <property type="entry name" value="FLAVODOXIN_LIKE"/>
    <property type="match status" value="1"/>
</dbReference>
<accession>A0A0L0D6Y8</accession>
<evidence type="ECO:0000256" key="2">
    <source>
        <dbReference type="ARBA" id="ARBA00001974"/>
    </source>
</evidence>
<dbReference type="eggNOG" id="KOG1159">
    <property type="taxonomic scope" value="Eukaryota"/>
</dbReference>
<dbReference type="Proteomes" id="UP000054408">
    <property type="component" value="Unassembled WGS sequence"/>
</dbReference>
<sequence length="605" mass="65512">MASERAIRIIYVTETGTARDVGEFIGREAGRYALTASVEDVAGVEPASLATDSRVTVWVVATTGQGEMPTRIRPLWRLLLRKSLPRNALAGHSFAVFALGDSGYRLYNAAGRKLFKRLSQLGAYPVIPRGEGDDQHPHGLDGALHPWLDLLWEHLLLRHPLPPGHTVLTRQELGCPPPRYQLELLPRDAPCASPTERDAVRGAALRIADLGSAKVVSNARLTALDHWQDVRHIELALDPPAAYVPGDVINILPSNTPAMVDAFAELLNLDLDAVVSIEAAPDAPPASTPLAGLVVSLRDLFTHVIDITASPRRYFFELAPWLASDDREVERLTEFASPGGQDELYDYNYRDARWPVEVFTDFPSLRPPLHYLLDMLPLIQPRAYSISSPPDASPATTASITLAVVSYTTKIKTPRHGLASACLAQAEQGARLPVFVSRGAISLPPPQLPMVLVGPGTGIAPFMAFLAARADAHAAAGTTPDLPDMLFFGNRDPAADNLYSAQLAAWEAAGYITVFYAWSRPVSGVPKAYVQDRMREPEPAAALWHLLSSAAGVVYICGSAKKMPGAVKDALVDVATSAGGLARPDAEAWLKSLVKSRRLLEDTWM</sequence>
<evidence type="ECO:0000259" key="8">
    <source>
        <dbReference type="PROSITE" id="PS50902"/>
    </source>
</evidence>
<evidence type="ECO:0000256" key="4">
    <source>
        <dbReference type="ARBA" id="ARBA00022643"/>
    </source>
</evidence>
<keyword evidence="6" id="KW-0521">NADP</keyword>
<dbReference type="InterPro" id="IPR001433">
    <property type="entry name" value="OxRdtase_FAD/NAD-bd"/>
</dbReference>
<dbReference type="OrthoDB" id="1856718at2759"/>
<evidence type="ECO:0000313" key="11">
    <source>
        <dbReference type="Proteomes" id="UP000054408"/>
    </source>
</evidence>
<dbReference type="InterPro" id="IPR017938">
    <property type="entry name" value="Riboflavin_synthase-like_b-brl"/>
</dbReference>
<dbReference type="PANTHER" id="PTHR19384:SF10">
    <property type="entry name" value="NADPH-DEPENDENT DIFLAVIN OXIDOREDUCTASE 1"/>
    <property type="match status" value="1"/>
</dbReference>
<reference evidence="10 11" key="1">
    <citation type="submission" date="2010-05" db="EMBL/GenBank/DDBJ databases">
        <title>The Genome Sequence of Thecamonas trahens ATCC 50062.</title>
        <authorList>
            <consortium name="The Broad Institute Genome Sequencing Platform"/>
            <person name="Russ C."/>
            <person name="Cuomo C."/>
            <person name="Shea T."/>
            <person name="Young S.K."/>
            <person name="Zeng Q."/>
            <person name="Koehrsen M."/>
            <person name="Haas B."/>
            <person name="Borodovsky M."/>
            <person name="Guigo R."/>
            <person name="Alvarado L."/>
            <person name="Berlin A."/>
            <person name="Bochicchio J."/>
            <person name="Borenstein D."/>
            <person name="Chapman S."/>
            <person name="Chen Z."/>
            <person name="Freedman E."/>
            <person name="Gellesch M."/>
            <person name="Goldberg J."/>
            <person name="Griggs A."/>
            <person name="Gujja S."/>
            <person name="Heilman E."/>
            <person name="Heiman D."/>
            <person name="Hepburn T."/>
            <person name="Howarth C."/>
            <person name="Jen D."/>
            <person name="Larson L."/>
            <person name="Mehta T."/>
            <person name="Park D."/>
            <person name="Pearson M."/>
            <person name="Roberts A."/>
            <person name="Saif S."/>
            <person name="Shenoy N."/>
            <person name="Sisk P."/>
            <person name="Stolte C."/>
            <person name="Sykes S."/>
            <person name="Thomson T."/>
            <person name="Walk T."/>
            <person name="White J."/>
            <person name="Yandava C."/>
            <person name="Burger G."/>
            <person name="Gray M.W."/>
            <person name="Holland P.W.H."/>
            <person name="King N."/>
            <person name="Lang F.B.F."/>
            <person name="Roger A.J."/>
            <person name="Ruiz-Trillo I."/>
            <person name="Lander E."/>
            <person name="Nusbaum C."/>
        </authorList>
    </citation>
    <scope>NUCLEOTIDE SEQUENCE [LARGE SCALE GENOMIC DNA]</scope>
    <source>
        <strain evidence="10 11">ATCC 50062</strain>
    </source>
</reference>
<dbReference type="PANTHER" id="PTHR19384">
    <property type="entry name" value="NITRIC OXIDE SYNTHASE-RELATED"/>
    <property type="match status" value="1"/>
</dbReference>
<dbReference type="InterPro" id="IPR017927">
    <property type="entry name" value="FAD-bd_FR_type"/>
</dbReference>
<dbReference type="GO" id="GO:0005829">
    <property type="term" value="C:cytosol"/>
    <property type="evidence" value="ECO:0007669"/>
    <property type="project" value="TreeGrafter"/>
</dbReference>
<protein>
    <submittedName>
        <fullName evidence="10">NADPH-dependent diflavin oxidoreductase 1</fullName>
    </submittedName>
</protein>
<evidence type="ECO:0000256" key="3">
    <source>
        <dbReference type="ARBA" id="ARBA00022630"/>
    </source>
</evidence>
<dbReference type="PRINTS" id="PR00369">
    <property type="entry name" value="FLAVODOXIN"/>
</dbReference>
<evidence type="ECO:0000256" key="5">
    <source>
        <dbReference type="ARBA" id="ARBA00022827"/>
    </source>
</evidence>
<dbReference type="InterPro" id="IPR001709">
    <property type="entry name" value="Flavoprot_Pyr_Nucl_cyt_Rdtase"/>
</dbReference>
<keyword evidence="7" id="KW-0560">Oxidoreductase</keyword>
<dbReference type="Gene3D" id="1.20.990.10">
    <property type="entry name" value="NADPH-cytochrome p450 Reductase, Chain A, domain 3"/>
    <property type="match status" value="1"/>
</dbReference>
<keyword evidence="4" id="KW-0288">FMN</keyword>
<evidence type="ECO:0000256" key="6">
    <source>
        <dbReference type="ARBA" id="ARBA00022857"/>
    </source>
</evidence>
<evidence type="ECO:0000256" key="1">
    <source>
        <dbReference type="ARBA" id="ARBA00001917"/>
    </source>
</evidence>
<comment type="cofactor">
    <cofactor evidence="1">
        <name>FMN</name>
        <dbReference type="ChEBI" id="CHEBI:58210"/>
    </cofactor>
</comment>
<evidence type="ECO:0000256" key="7">
    <source>
        <dbReference type="ARBA" id="ARBA00023002"/>
    </source>
</evidence>
<keyword evidence="3" id="KW-0285">Flavoprotein</keyword>
<dbReference type="Pfam" id="PF00175">
    <property type="entry name" value="NAD_binding_1"/>
    <property type="match status" value="1"/>
</dbReference>
<feature type="domain" description="FAD-binding FR-type" evidence="9">
    <location>
        <begin position="208"/>
        <end position="444"/>
    </location>
</feature>
<dbReference type="InterPro" id="IPR001094">
    <property type="entry name" value="Flavdoxin-like"/>
</dbReference>
<dbReference type="GeneID" id="25563659"/>
<dbReference type="SUPFAM" id="SSF63380">
    <property type="entry name" value="Riboflavin synthase domain-like"/>
    <property type="match status" value="1"/>
</dbReference>
<dbReference type="Pfam" id="PF00258">
    <property type="entry name" value="Flavodoxin_1"/>
    <property type="match status" value="1"/>
</dbReference>
<dbReference type="SUPFAM" id="SSF52343">
    <property type="entry name" value="Ferredoxin reductase-like, C-terminal NADP-linked domain"/>
    <property type="match status" value="1"/>
</dbReference>
<evidence type="ECO:0000259" key="9">
    <source>
        <dbReference type="PROSITE" id="PS51384"/>
    </source>
</evidence>
<evidence type="ECO:0000313" key="10">
    <source>
        <dbReference type="EMBL" id="KNC47866.1"/>
    </source>
</evidence>
<dbReference type="Gene3D" id="3.40.50.80">
    <property type="entry name" value="Nucleotide-binding domain of ferredoxin-NADP reductase (FNR) module"/>
    <property type="match status" value="1"/>
</dbReference>
<dbReference type="Gene3D" id="2.40.30.10">
    <property type="entry name" value="Translation factors"/>
    <property type="match status" value="1"/>
</dbReference>
<dbReference type="Gene3D" id="3.40.50.360">
    <property type="match status" value="1"/>
</dbReference>
<dbReference type="AlphaFoldDB" id="A0A0L0D6Y8"/>
<dbReference type="STRING" id="461836.A0A0L0D6Y8"/>
<dbReference type="GO" id="GO:0010181">
    <property type="term" value="F:FMN binding"/>
    <property type="evidence" value="ECO:0007669"/>
    <property type="project" value="InterPro"/>
</dbReference>
<dbReference type="InterPro" id="IPR023173">
    <property type="entry name" value="NADPH_Cyt_P450_Rdtase_alpha"/>
</dbReference>
<organism evidence="10 11">
    <name type="scientific">Thecamonas trahens ATCC 50062</name>
    <dbReference type="NCBI Taxonomy" id="461836"/>
    <lineage>
        <taxon>Eukaryota</taxon>
        <taxon>Apusozoa</taxon>
        <taxon>Apusomonadida</taxon>
        <taxon>Apusomonadidae</taxon>
        <taxon>Thecamonas</taxon>
    </lineage>
</organism>
<dbReference type="InterPro" id="IPR008254">
    <property type="entry name" value="Flavodoxin/NO_synth"/>
</dbReference>
<keyword evidence="11" id="KW-1185">Reference proteome</keyword>
<gene>
    <name evidence="10" type="ORF">AMSG_04096</name>
</gene>
<dbReference type="EMBL" id="GL349448">
    <property type="protein sequence ID" value="KNC47866.1"/>
    <property type="molecule type" value="Genomic_DNA"/>
</dbReference>
<dbReference type="InterPro" id="IPR039261">
    <property type="entry name" value="FNR_nucleotide-bd"/>
</dbReference>
<dbReference type="RefSeq" id="XP_013759344.1">
    <property type="nucleotide sequence ID" value="XM_013903890.1"/>
</dbReference>
<dbReference type="GO" id="GO:0016491">
    <property type="term" value="F:oxidoreductase activity"/>
    <property type="evidence" value="ECO:0007669"/>
    <property type="project" value="UniProtKB-KW"/>
</dbReference>
<dbReference type="OMA" id="DIMSIPR"/>
<dbReference type="PROSITE" id="PS51384">
    <property type="entry name" value="FAD_FR"/>
    <property type="match status" value="1"/>
</dbReference>
<dbReference type="Pfam" id="PF00667">
    <property type="entry name" value="FAD_binding_1"/>
    <property type="match status" value="1"/>
</dbReference>
<dbReference type="InterPro" id="IPR003097">
    <property type="entry name" value="CysJ-like_FAD-binding"/>
</dbReference>
<comment type="cofactor">
    <cofactor evidence="2">
        <name>FAD</name>
        <dbReference type="ChEBI" id="CHEBI:57692"/>
    </cofactor>
</comment>
<feature type="domain" description="Flavodoxin-like" evidence="8">
    <location>
        <begin position="7"/>
        <end position="152"/>
    </location>
</feature>
<dbReference type="InterPro" id="IPR029039">
    <property type="entry name" value="Flavoprotein-like_sf"/>
</dbReference>
<dbReference type="GO" id="GO:0050660">
    <property type="term" value="F:flavin adenine dinucleotide binding"/>
    <property type="evidence" value="ECO:0007669"/>
    <property type="project" value="TreeGrafter"/>
</dbReference>